<keyword evidence="3" id="KW-1185">Reference proteome</keyword>
<feature type="transmembrane region" description="Helical" evidence="1">
    <location>
        <begin position="68"/>
        <end position="89"/>
    </location>
</feature>
<proteinExistence type="predicted"/>
<keyword evidence="1" id="KW-1133">Transmembrane helix</keyword>
<evidence type="ECO:0000313" key="2">
    <source>
        <dbReference type="EMBL" id="AWX43597.1"/>
    </source>
</evidence>
<feature type="transmembrane region" description="Helical" evidence="1">
    <location>
        <begin position="101"/>
        <end position="128"/>
    </location>
</feature>
<feature type="transmembrane region" description="Helical" evidence="1">
    <location>
        <begin position="12"/>
        <end position="31"/>
    </location>
</feature>
<dbReference type="InterPro" id="IPR009793">
    <property type="entry name" value="DUF1361"/>
</dbReference>
<evidence type="ECO:0008006" key="4">
    <source>
        <dbReference type="Google" id="ProtNLM"/>
    </source>
</evidence>
<gene>
    <name evidence="2" type="ORF">HME9304_00588</name>
</gene>
<accession>A0A2Z4LQS1</accession>
<keyword evidence="1" id="KW-0472">Membrane</keyword>
<dbReference type="Pfam" id="PF07099">
    <property type="entry name" value="DUF1361"/>
    <property type="match status" value="1"/>
</dbReference>
<feature type="transmembrane region" description="Helical" evidence="1">
    <location>
        <begin position="140"/>
        <end position="158"/>
    </location>
</feature>
<evidence type="ECO:0000313" key="3">
    <source>
        <dbReference type="Proteomes" id="UP000248536"/>
    </source>
</evidence>
<dbReference type="AlphaFoldDB" id="A0A2Z4LQS1"/>
<dbReference type="RefSeq" id="WP_112377161.1">
    <property type="nucleotide sequence ID" value="NZ_CP030104.1"/>
</dbReference>
<reference evidence="2 3" key="1">
    <citation type="submission" date="2018-06" db="EMBL/GenBank/DDBJ databases">
        <title>Spongiibacterium sp. HME9304 Genome sequencing and assembly.</title>
        <authorList>
            <person name="Kang H."/>
            <person name="Kim H."/>
            <person name="Joh K."/>
        </authorList>
    </citation>
    <scope>NUCLEOTIDE SEQUENCE [LARGE SCALE GENOMIC DNA]</scope>
    <source>
        <strain evidence="2 3">HME9304</strain>
    </source>
</reference>
<dbReference type="KEGG" id="spon:HME9304_00588"/>
<sequence>MGRILLFTFVHYKSLLLSLVFAIALVAIRVVMTGSLFYTFLIWNLFLAVLPYLLTQTVFWYSYGRINTFFRLALFVVWLVLLPNAPYIITDLIHLQSQYSFWKWLDLFIVFVFAFNGLLFGILSLNDVLGFLQYHFREKWALFIIFCICLLSGYGIYLGRFLRFNSWDILFRPQLLTEAILHSLMETRAWLMTLAFGLFFWMVFTMLRWVKEKNQVLY</sequence>
<evidence type="ECO:0000256" key="1">
    <source>
        <dbReference type="SAM" id="Phobius"/>
    </source>
</evidence>
<protein>
    <recommendedName>
        <fullName evidence="4">DUF1361 domain-containing protein</fullName>
    </recommendedName>
</protein>
<feature type="transmembrane region" description="Helical" evidence="1">
    <location>
        <begin position="37"/>
        <end position="61"/>
    </location>
</feature>
<dbReference type="OrthoDB" id="4540541at2"/>
<feature type="transmembrane region" description="Helical" evidence="1">
    <location>
        <begin position="189"/>
        <end position="210"/>
    </location>
</feature>
<dbReference type="Proteomes" id="UP000248536">
    <property type="component" value="Chromosome"/>
</dbReference>
<name>A0A2Z4LQS1_9FLAO</name>
<organism evidence="2 3">
    <name type="scientific">Flagellimonas maritima</name>
    <dbReference type="NCBI Taxonomy" id="1383885"/>
    <lineage>
        <taxon>Bacteria</taxon>
        <taxon>Pseudomonadati</taxon>
        <taxon>Bacteroidota</taxon>
        <taxon>Flavobacteriia</taxon>
        <taxon>Flavobacteriales</taxon>
        <taxon>Flavobacteriaceae</taxon>
        <taxon>Flagellimonas</taxon>
    </lineage>
</organism>
<dbReference type="EMBL" id="CP030104">
    <property type="protein sequence ID" value="AWX43597.1"/>
    <property type="molecule type" value="Genomic_DNA"/>
</dbReference>
<keyword evidence="1" id="KW-0812">Transmembrane</keyword>